<dbReference type="InterPro" id="IPR036908">
    <property type="entry name" value="RlpA-like_sf"/>
</dbReference>
<evidence type="ECO:0000313" key="4">
    <source>
        <dbReference type="Proteomes" id="UP001590950"/>
    </source>
</evidence>
<protein>
    <recommendedName>
        <fullName evidence="5">Expansin-like EG45 domain-containing protein</fullName>
    </recommendedName>
</protein>
<dbReference type="Gene3D" id="2.40.40.10">
    <property type="entry name" value="RlpA-like domain"/>
    <property type="match status" value="1"/>
</dbReference>
<gene>
    <name evidence="3" type="ORF">N7G274_006055</name>
</gene>
<proteinExistence type="predicted"/>
<feature type="signal peptide" evidence="2">
    <location>
        <begin position="1"/>
        <end position="17"/>
    </location>
</feature>
<name>A0ABR4A6V0_9LECA</name>
<dbReference type="Proteomes" id="UP001590950">
    <property type="component" value="Unassembled WGS sequence"/>
</dbReference>
<feature type="compositionally biased region" description="Low complexity" evidence="1">
    <location>
        <begin position="208"/>
        <end position="236"/>
    </location>
</feature>
<evidence type="ECO:0008006" key="5">
    <source>
        <dbReference type="Google" id="ProtNLM"/>
    </source>
</evidence>
<reference evidence="3 4" key="1">
    <citation type="submission" date="2024-09" db="EMBL/GenBank/DDBJ databases">
        <title>Rethinking Asexuality: The Enigmatic Case of Functional Sexual Genes in Lepraria (Stereocaulaceae).</title>
        <authorList>
            <person name="Doellman M."/>
            <person name="Sun Y."/>
            <person name="Barcenas-Pena A."/>
            <person name="Lumbsch H.T."/>
            <person name="Grewe F."/>
        </authorList>
    </citation>
    <scope>NUCLEOTIDE SEQUENCE [LARGE SCALE GENOMIC DNA]</scope>
    <source>
        <strain evidence="3 4">Mercado 3170</strain>
    </source>
</reference>
<evidence type="ECO:0000256" key="1">
    <source>
        <dbReference type="SAM" id="MobiDB-lite"/>
    </source>
</evidence>
<feature type="region of interest" description="Disordered" evidence="1">
    <location>
        <begin position="186"/>
        <end position="269"/>
    </location>
</feature>
<evidence type="ECO:0000256" key="2">
    <source>
        <dbReference type="SAM" id="SignalP"/>
    </source>
</evidence>
<organism evidence="3 4">
    <name type="scientific">Stereocaulon virgatum</name>
    <dbReference type="NCBI Taxonomy" id="373712"/>
    <lineage>
        <taxon>Eukaryota</taxon>
        <taxon>Fungi</taxon>
        <taxon>Dikarya</taxon>
        <taxon>Ascomycota</taxon>
        <taxon>Pezizomycotina</taxon>
        <taxon>Lecanoromycetes</taxon>
        <taxon>OSLEUM clade</taxon>
        <taxon>Lecanoromycetidae</taxon>
        <taxon>Lecanorales</taxon>
        <taxon>Lecanorineae</taxon>
        <taxon>Stereocaulaceae</taxon>
        <taxon>Stereocaulon</taxon>
    </lineage>
</organism>
<dbReference type="EMBL" id="JBEFKJ010000018">
    <property type="protein sequence ID" value="KAL2041111.1"/>
    <property type="molecule type" value="Genomic_DNA"/>
</dbReference>
<evidence type="ECO:0000313" key="3">
    <source>
        <dbReference type="EMBL" id="KAL2041111.1"/>
    </source>
</evidence>
<keyword evidence="4" id="KW-1185">Reference proteome</keyword>
<keyword evidence="2" id="KW-0732">Signal</keyword>
<feature type="chain" id="PRO_5046656220" description="Expansin-like EG45 domain-containing protein" evidence="2">
    <location>
        <begin position="18"/>
        <end position="269"/>
    </location>
</feature>
<comment type="caution">
    <text evidence="3">The sequence shown here is derived from an EMBL/GenBank/DDBJ whole genome shotgun (WGS) entry which is preliminary data.</text>
</comment>
<accession>A0ABR4A6V0</accession>
<feature type="compositionally biased region" description="Low complexity" evidence="1">
    <location>
        <begin position="188"/>
        <end position="200"/>
    </location>
</feature>
<dbReference type="SUPFAM" id="SSF50685">
    <property type="entry name" value="Barwin-like endoglucanases"/>
    <property type="match status" value="1"/>
</dbReference>
<sequence length="269" mass="27123">MHFQVFFTLTAIAAARTHSPLSRRASYGNGVATFNNYAAQSNTNCGPMAGKPGTYGAAASDISPDISGGKCSGTIDMSLCNGQFGSAQGPSCPKTNCGKCYKVTNQGGIPVNHAVGGIGNSVIVEIIDACPQSNPRNYCKTDMAANQRCEDPNTNQLDIDSSAYEVLTGQAFGNGPNLQILIEDSDCSGATSEGGSAPGSTSPPPPSSTAAASSSAPSSAPTAQAPTTPAEAASPSPAKPGIIPIVIPPQSGQLNDNVDECYDGDVATS</sequence>